<keyword evidence="1" id="KW-0472">Membrane</keyword>
<organism evidence="2 3">
    <name type="scientific">Nocardia cerradoensis</name>
    <dbReference type="NCBI Taxonomy" id="85688"/>
    <lineage>
        <taxon>Bacteria</taxon>
        <taxon>Bacillati</taxon>
        <taxon>Actinomycetota</taxon>
        <taxon>Actinomycetes</taxon>
        <taxon>Mycobacteriales</taxon>
        <taxon>Nocardiaceae</taxon>
        <taxon>Nocardia</taxon>
    </lineage>
</organism>
<keyword evidence="3" id="KW-1185">Reference proteome</keyword>
<dbReference type="EMBL" id="NGAF01000005">
    <property type="protein sequence ID" value="OXR44927.1"/>
    <property type="molecule type" value="Genomic_DNA"/>
</dbReference>
<proteinExistence type="predicted"/>
<name>A0A231H852_9NOCA</name>
<evidence type="ECO:0000313" key="2">
    <source>
        <dbReference type="EMBL" id="OXR44927.1"/>
    </source>
</evidence>
<dbReference type="AlphaFoldDB" id="A0A231H852"/>
<keyword evidence="1" id="KW-0812">Transmembrane</keyword>
<comment type="caution">
    <text evidence="2">The sequence shown here is derived from an EMBL/GenBank/DDBJ whole genome shotgun (WGS) entry which is preliminary data.</text>
</comment>
<reference evidence="2 3" key="1">
    <citation type="submission" date="2017-07" db="EMBL/GenBank/DDBJ databases">
        <title>First draft Genome Sequence of Nocardia cerradoensis isolated from human infection.</title>
        <authorList>
            <person name="Carrasco G."/>
        </authorList>
    </citation>
    <scope>NUCLEOTIDE SEQUENCE [LARGE SCALE GENOMIC DNA]</scope>
    <source>
        <strain evidence="2 3">CNM20130759</strain>
    </source>
</reference>
<dbReference type="RefSeq" id="WP_039784187.1">
    <property type="nucleotide sequence ID" value="NZ_JAAXOR010000002.1"/>
</dbReference>
<evidence type="ECO:0000256" key="1">
    <source>
        <dbReference type="SAM" id="Phobius"/>
    </source>
</evidence>
<evidence type="ECO:0000313" key="3">
    <source>
        <dbReference type="Proteomes" id="UP000215506"/>
    </source>
</evidence>
<gene>
    <name evidence="2" type="ORF">B7C42_02883</name>
</gene>
<dbReference type="Proteomes" id="UP000215506">
    <property type="component" value="Unassembled WGS sequence"/>
</dbReference>
<feature type="transmembrane region" description="Helical" evidence="1">
    <location>
        <begin position="57"/>
        <end position="80"/>
    </location>
</feature>
<keyword evidence="1" id="KW-1133">Transmembrane helix</keyword>
<sequence length="99" mass="10174">METIKLVLESVWKILLVGIVLGAGLPALFAVGVRGLAVANGHESADETVHRPNPFGAAVAVVVFAVVVAAIAVGITIIVASGFGKAVSFEHIYPTLVEK</sequence>
<accession>A0A231H852</accession>
<protein>
    <submittedName>
        <fullName evidence="2">Uncharacterized protein</fullName>
    </submittedName>
</protein>
<feature type="transmembrane region" description="Helical" evidence="1">
    <location>
        <begin position="12"/>
        <end position="37"/>
    </location>
</feature>